<dbReference type="EMBL" id="CAJVCH010147410">
    <property type="protein sequence ID" value="CAG7727343.1"/>
    <property type="molecule type" value="Genomic_DNA"/>
</dbReference>
<name>A0A8J2JTV4_9HEXA</name>
<keyword evidence="2" id="KW-1185">Reference proteome</keyword>
<organism evidence="1 2">
    <name type="scientific">Allacma fusca</name>
    <dbReference type="NCBI Taxonomy" id="39272"/>
    <lineage>
        <taxon>Eukaryota</taxon>
        <taxon>Metazoa</taxon>
        <taxon>Ecdysozoa</taxon>
        <taxon>Arthropoda</taxon>
        <taxon>Hexapoda</taxon>
        <taxon>Collembola</taxon>
        <taxon>Symphypleona</taxon>
        <taxon>Sminthuridae</taxon>
        <taxon>Allacma</taxon>
    </lineage>
</organism>
<dbReference type="Proteomes" id="UP000708208">
    <property type="component" value="Unassembled WGS sequence"/>
</dbReference>
<proteinExistence type="predicted"/>
<comment type="caution">
    <text evidence="1">The sequence shown here is derived from an EMBL/GenBank/DDBJ whole genome shotgun (WGS) entry which is preliminary data.</text>
</comment>
<sequence length="12" mass="1347">MSAGYYKSHMAT</sequence>
<gene>
    <name evidence="1" type="ORF">AFUS01_LOCUS16192</name>
</gene>
<accession>A0A8J2JTV4</accession>
<reference evidence="1" key="1">
    <citation type="submission" date="2021-06" db="EMBL/GenBank/DDBJ databases">
        <authorList>
            <person name="Hodson N. C."/>
            <person name="Mongue J. A."/>
            <person name="Jaron S. K."/>
        </authorList>
    </citation>
    <scope>NUCLEOTIDE SEQUENCE</scope>
</reference>
<evidence type="ECO:0000313" key="2">
    <source>
        <dbReference type="Proteomes" id="UP000708208"/>
    </source>
</evidence>
<evidence type="ECO:0000313" key="1">
    <source>
        <dbReference type="EMBL" id="CAG7727343.1"/>
    </source>
</evidence>
<feature type="non-terminal residue" evidence="1">
    <location>
        <position position="1"/>
    </location>
</feature>
<protein>
    <submittedName>
        <fullName evidence="1">Uncharacterized protein</fullName>
    </submittedName>
</protein>